<dbReference type="PANTHER" id="PTHR46771">
    <property type="entry name" value="DETERIN"/>
    <property type="match status" value="1"/>
</dbReference>
<comment type="caution">
    <text evidence="4">The sequence shown here is derived from an EMBL/GenBank/DDBJ whole genome shotgun (WGS) entry which is preliminary data.</text>
</comment>
<reference evidence="4 5" key="1">
    <citation type="submission" date="2023-08" db="EMBL/GenBank/DDBJ databases">
        <title>Black Yeasts Isolated from many extreme environments.</title>
        <authorList>
            <person name="Coleine C."/>
            <person name="Stajich J.E."/>
            <person name="Selbmann L."/>
        </authorList>
    </citation>
    <scope>NUCLEOTIDE SEQUENCE [LARGE SCALE GENOMIC DNA]</scope>
    <source>
        <strain evidence="4 5">CCFEE 5910</strain>
    </source>
</reference>
<feature type="compositionally biased region" description="Acidic residues" evidence="3">
    <location>
        <begin position="409"/>
        <end position="421"/>
    </location>
</feature>
<proteinExistence type="predicted"/>
<feature type="compositionally biased region" description="Basic residues" evidence="3">
    <location>
        <begin position="516"/>
        <end position="528"/>
    </location>
</feature>
<dbReference type="GO" id="GO:0046872">
    <property type="term" value="F:metal ion binding"/>
    <property type="evidence" value="ECO:0007669"/>
    <property type="project" value="UniProtKB-KW"/>
</dbReference>
<feature type="compositionally biased region" description="Basic residues" evidence="3">
    <location>
        <begin position="226"/>
        <end position="237"/>
    </location>
</feature>
<dbReference type="Pfam" id="PF00653">
    <property type="entry name" value="BIR"/>
    <property type="match status" value="2"/>
</dbReference>
<dbReference type="PANTHER" id="PTHR46771:SF5">
    <property type="entry name" value="DETERIN"/>
    <property type="match status" value="1"/>
</dbReference>
<feature type="compositionally biased region" description="Polar residues" evidence="3">
    <location>
        <begin position="244"/>
        <end position="255"/>
    </location>
</feature>
<dbReference type="PROSITE" id="PS50143">
    <property type="entry name" value="BIR_REPEAT_2"/>
    <property type="match status" value="2"/>
</dbReference>
<evidence type="ECO:0000256" key="3">
    <source>
        <dbReference type="SAM" id="MobiDB-lite"/>
    </source>
</evidence>
<feature type="compositionally biased region" description="Acidic residues" evidence="3">
    <location>
        <begin position="448"/>
        <end position="458"/>
    </location>
</feature>
<dbReference type="Proteomes" id="UP001309876">
    <property type="component" value="Unassembled WGS sequence"/>
</dbReference>
<dbReference type="AlphaFoldDB" id="A0AAN7Y8J1"/>
<dbReference type="CDD" id="cd00022">
    <property type="entry name" value="BIR"/>
    <property type="match status" value="2"/>
</dbReference>
<dbReference type="InterPro" id="IPR051190">
    <property type="entry name" value="Baculoviral_IAP"/>
</dbReference>
<evidence type="ECO:0000256" key="2">
    <source>
        <dbReference type="ARBA" id="ARBA00022833"/>
    </source>
</evidence>
<feature type="compositionally biased region" description="Pro residues" evidence="3">
    <location>
        <begin position="566"/>
        <end position="576"/>
    </location>
</feature>
<dbReference type="Gene3D" id="1.10.1170.10">
    <property type="entry name" value="Inhibitor Of Apoptosis Protein (2mihbC-IAP-1), Chain A"/>
    <property type="match status" value="2"/>
</dbReference>
<evidence type="ECO:0000313" key="4">
    <source>
        <dbReference type="EMBL" id="KAK5088705.1"/>
    </source>
</evidence>
<gene>
    <name evidence="4" type="ORF">LTR05_002926</name>
</gene>
<feature type="region of interest" description="Disordered" evidence="3">
    <location>
        <begin position="287"/>
        <end position="578"/>
    </location>
</feature>
<evidence type="ECO:0000313" key="5">
    <source>
        <dbReference type="Proteomes" id="UP001309876"/>
    </source>
</evidence>
<accession>A0AAN7Y8J1</accession>
<keyword evidence="2" id="KW-0862">Zinc</keyword>
<keyword evidence="1" id="KW-0479">Metal-binding</keyword>
<dbReference type="InterPro" id="IPR001370">
    <property type="entry name" value="BIR_rpt"/>
</dbReference>
<sequence>MPPKRSTRSRLKDYLARKQPNTLNSPIIIDSELMEYATLEARLASFAPPTKRSKAGWPHKSPSPQDLARVGFYYKPTASKDNCKCFMCDRQLDGWEEDDDPLHEHLKHGSDCAWALLMSIDQETVFDTSDMEDPTSEHIADARRYTFEAMGWPHEGKKGWVCKIEKMVEAGWHFAPNVECEDYASCVYCKLSLDGWEPKDNPFEEHYRRNPDCPFFFFAGTTAPSKRSKAKKGRASRSSKTSRISTQSNTTVLTQADESTGIIEIHGVDTTLEDTVEDTIASIQSTMSTTATKTKRKAPVRAKATVSKKAKTTRSKKKQEEPESQPVTQEALQERQEIAQENPKPKRSRTKNKQPTPEPELEIEPEPQPTYYEEVTIDEKPSRGKSEPKERRRISRAESKPEPSLTEIDPADELEPEPDIVAEEKQFLHAEPQQQEEEPSYPVLPQETPDEDYQDAEEEPHVNEGDVATPQPETGPPHRETTPIPVKQISPLKEATNPPRSVVPLAQVEEYQERRRSSRTSKPSHRVSKGKEAQTKQAPMSRSPSQPSDMENRPPGAFPEEVRPPLSSPGMPPPQWTPVDIETVLQQDSGEDNGLFEGASNGSLSEAEKNMTVQEWIENIASQAESKLSAEGERVVSIFEREGRRALTALESIQCV</sequence>
<feature type="region of interest" description="Disordered" evidence="3">
    <location>
        <begin position="224"/>
        <end position="255"/>
    </location>
</feature>
<dbReference type="EMBL" id="JAVRRJ010000002">
    <property type="protein sequence ID" value="KAK5088705.1"/>
    <property type="molecule type" value="Genomic_DNA"/>
</dbReference>
<feature type="compositionally biased region" description="Polar residues" evidence="3">
    <location>
        <begin position="535"/>
        <end position="549"/>
    </location>
</feature>
<feature type="compositionally biased region" description="Basic and acidic residues" evidence="3">
    <location>
        <begin position="377"/>
        <end position="401"/>
    </location>
</feature>
<dbReference type="SUPFAM" id="SSF57924">
    <property type="entry name" value="Inhibitor of apoptosis (IAP) repeat"/>
    <property type="match status" value="2"/>
</dbReference>
<evidence type="ECO:0000256" key="1">
    <source>
        <dbReference type="ARBA" id="ARBA00022723"/>
    </source>
</evidence>
<name>A0AAN7Y8J1_9EURO</name>
<feature type="compositionally biased region" description="Basic residues" evidence="3">
    <location>
        <begin position="293"/>
        <end position="317"/>
    </location>
</feature>
<protein>
    <submittedName>
        <fullName evidence="4">Uncharacterized protein</fullName>
    </submittedName>
</protein>
<dbReference type="SMART" id="SM00238">
    <property type="entry name" value="BIR"/>
    <property type="match status" value="2"/>
</dbReference>
<keyword evidence="5" id="KW-1185">Reference proteome</keyword>
<organism evidence="4 5">
    <name type="scientific">Lithohypha guttulata</name>
    <dbReference type="NCBI Taxonomy" id="1690604"/>
    <lineage>
        <taxon>Eukaryota</taxon>
        <taxon>Fungi</taxon>
        <taxon>Dikarya</taxon>
        <taxon>Ascomycota</taxon>
        <taxon>Pezizomycotina</taxon>
        <taxon>Eurotiomycetes</taxon>
        <taxon>Chaetothyriomycetidae</taxon>
        <taxon>Chaetothyriales</taxon>
        <taxon>Trichomeriaceae</taxon>
        <taxon>Lithohypha</taxon>
    </lineage>
</organism>